<reference evidence="5" key="1">
    <citation type="submission" date="2016-04" db="UniProtKB">
        <authorList>
            <consortium name="WormBaseParasite"/>
        </authorList>
    </citation>
    <scope>IDENTIFICATION</scope>
</reference>
<dbReference type="WBParaSite" id="ACOC_0000484601-mRNA-1">
    <property type="protein sequence ID" value="ACOC_0000484601-mRNA-1"/>
    <property type="gene ID" value="ACOC_0000484601"/>
</dbReference>
<keyword evidence="2" id="KW-0472">Membrane</keyword>
<keyword evidence="2" id="KW-1133">Transmembrane helix</keyword>
<feature type="transmembrane region" description="Helical" evidence="2">
    <location>
        <begin position="294"/>
        <end position="319"/>
    </location>
</feature>
<reference evidence="3 4" key="2">
    <citation type="submission" date="2018-11" db="EMBL/GenBank/DDBJ databases">
        <authorList>
            <consortium name="Pathogen Informatics"/>
        </authorList>
    </citation>
    <scope>NUCLEOTIDE SEQUENCE [LARGE SCALE GENOMIC DNA]</scope>
    <source>
        <strain evidence="3 4">Costa Rica</strain>
    </source>
</reference>
<proteinExistence type="predicted"/>
<evidence type="ECO:0000256" key="2">
    <source>
        <dbReference type="SAM" id="Phobius"/>
    </source>
</evidence>
<accession>A0A158PG58</accession>
<keyword evidence="2" id="KW-0812">Transmembrane</keyword>
<name>A0A158PG58_ANGCS</name>
<keyword evidence="4" id="KW-1185">Reference proteome</keyword>
<protein>
    <submittedName>
        <fullName evidence="5">RGS domain-containing protein</fullName>
    </submittedName>
</protein>
<evidence type="ECO:0000313" key="3">
    <source>
        <dbReference type="EMBL" id="VDM56432.1"/>
    </source>
</evidence>
<evidence type="ECO:0000313" key="5">
    <source>
        <dbReference type="WBParaSite" id="ACOC_0000484601-mRNA-1"/>
    </source>
</evidence>
<evidence type="ECO:0000256" key="1">
    <source>
        <dbReference type="SAM" id="MobiDB-lite"/>
    </source>
</evidence>
<sequence length="396" mass="44981">MVSEVDERDEDLMNKYKCFGLNFTEPTLNSEGIQRFFIKVVKKLTCRSSITKALNQAIFYGIHYDNSSNVLMVGLNENARLYSEEELKKAAEACEATASSNAAKSVYGRPSNPNQSSVVEPRSSWHPENRTDEIPQEPLTADVRDQRHVPTLSSNLSVGTVESAAIDNSMGTRMFQREYNEDSMPVMVEPSARSSARKTDLSNHTFAQQKSAYRTPDHRSAFGVYRAASNSKEQESNWEKIYDARVQHAASTSQNSAKVSELYERGRNGGWQREFGRRSSSERYQEGQCSRHNYAAIVLSLCVFPSFVGTLANLISLMIMDQNATLRESTLSSEERVCLRMIRDFAYVYRNPAIHGFRTVENVVNLFPTNSIEYWVRLIQSHLQEVEIVTLDNMVW</sequence>
<dbReference type="Proteomes" id="UP000267027">
    <property type="component" value="Unassembled WGS sequence"/>
</dbReference>
<feature type="compositionally biased region" description="Basic and acidic residues" evidence="1">
    <location>
        <begin position="123"/>
        <end position="133"/>
    </location>
</feature>
<feature type="region of interest" description="Disordered" evidence="1">
    <location>
        <begin position="100"/>
        <end position="136"/>
    </location>
</feature>
<evidence type="ECO:0000313" key="4">
    <source>
        <dbReference type="Proteomes" id="UP000267027"/>
    </source>
</evidence>
<dbReference type="AlphaFoldDB" id="A0A158PG58"/>
<dbReference type="EMBL" id="UYYA01003833">
    <property type="protein sequence ID" value="VDM56432.1"/>
    <property type="molecule type" value="Genomic_DNA"/>
</dbReference>
<organism evidence="5">
    <name type="scientific">Angiostrongylus costaricensis</name>
    <name type="common">Nematode worm</name>
    <dbReference type="NCBI Taxonomy" id="334426"/>
    <lineage>
        <taxon>Eukaryota</taxon>
        <taxon>Metazoa</taxon>
        <taxon>Ecdysozoa</taxon>
        <taxon>Nematoda</taxon>
        <taxon>Chromadorea</taxon>
        <taxon>Rhabditida</taxon>
        <taxon>Rhabditina</taxon>
        <taxon>Rhabditomorpha</taxon>
        <taxon>Strongyloidea</taxon>
        <taxon>Metastrongylidae</taxon>
        <taxon>Angiostrongylus</taxon>
    </lineage>
</organism>
<gene>
    <name evidence="3" type="ORF">ACOC_LOCUS4847</name>
</gene>